<keyword evidence="3" id="KW-1185">Reference proteome</keyword>
<evidence type="ECO:0000256" key="1">
    <source>
        <dbReference type="SAM" id="MobiDB-lite"/>
    </source>
</evidence>
<sequence length="152" mass="17413">PYNRNNKPGPKPKDAPRTAAKPQQKKFDVLTNADWLRVFKFMDERPDMTQIDVAKHFSTLKDKALIFDQSTLSRRLKKRSWIKDQVSRAPGGASAKRECVVTCPEVDHALALWVKAMDAKNETVSGKMLVEKRRIFEERMAISEERRLDGTG</sequence>
<dbReference type="Gene3D" id="1.10.10.60">
    <property type="entry name" value="Homeodomain-like"/>
    <property type="match status" value="1"/>
</dbReference>
<evidence type="ECO:0000313" key="3">
    <source>
        <dbReference type="Proteomes" id="UP000521943"/>
    </source>
</evidence>
<feature type="non-terminal residue" evidence="2">
    <location>
        <position position="1"/>
    </location>
</feature>
<evidence type="ECO:0008006" key="4">
    <source>
        <dbReference type="Google" id="ProtNLM"/>
    </source>
</evidence>
<dbReference type="OrthoDB" id="3054417at2759"/>
<organism evidence="2 3">
    <name type="scientific">Ephemerocybe angulata</name>
    <dbReference type="NCBI Taxonomy" id="980116"/>
    <lineage>
        <taxon>Eukaryota</taxon>
        <taxon>Fungi</taxon>
        <taxon>Dikarya</taxon>
        <taxon>Basidiomycota</taxon>
        <taxon>Agaricomycotina</taxon>
        <taxon>Agaricomycetes</taxon>
        <taxon>Agaricomycetidae</taxon>
        <taxon>Agaricales</taxon>
        <taxon>Agaricineae</taxon>
        <taxon>Psathyrellaceae</taxon>
        <taxon>Ephemerocybe</taxon>
    </lineage>
</organism>
<dbReference type="Proteomes" id="UP000521943">
    <property type="component" value="Unassembled WGS sequence"/>
</dbReference>
<accession>A0A8H6I264</accession>
<name>A0A8H6I264_9AGAR</name>
<dbReference type="EMBL" id="JACGCI010000025">
    <property type="protein sequence ID" value="KAF6756552.1"/>
    <property type="molecule type" value="Genomic_DNA"/>
</dbReference>
<proteinExistence type="predicted"/>
<protein>
    <recommendedName>
        <fullName evidence="4">HTH CENPB-type domain-containing protein</fullName>
    </recommendedName>
</protein>
<evidence type="ECO:0000313" key="2">
    <source>
        <dbReference type="EMBL" id="KAF6756552.1"/>
    </source>
</evidence>
<feature type="region of interest" description="Disordered" evidence="1">
    <location>
        <begin position="1"/>
        <end position="24"/>
    </location>
</feature>
<reference evidence="2 3" key="1">
    <citation type="submission" date="2020-07" db="EMBL/GenBank/DDBJ databases">
        <title>Comparative genomics of pyrophilous fungi reveals a link between fire events and developmental genes.</title>
        <authorList>
            <consortium name="DOE Joint Genome Institute"/>
            <person name="Steindorff A.S."/>
            <person name="Carver A."/>
            <person name="Calhoun S."/>
            <person name="Stillman K."/>
            <person name="Liu H."/>
            <person name="Lipzen A."/>
            <person name="Pangilinan J."/>
            <person name="Labutti K."/>
            <person name="Bruns T.D."/>
            <person name="Grigoriev I.V."/>
        </authorList>
    </citation>
    <scope>NUCLEOTIDE SEQUENCE [LARGE SCALE GENOMIC DNA]</scope>
    <source>
        <strain evidence="2 3">CBS 144469</strain>
    </source>
</reference>
<feature type="non-terminal residue" evidence="2">
    <location>
        <position position="152"/>
    </location>
</feature>
<comment type="caution">
    <text evidence="2">The sequence shown here is derived from an EMBL/GenBank/DDBJ whole genome shotgun (WGS) entry which is preliminary data.</text>
</comment>
<gene>
    <name evidence="2" type="ORF">DFP72DRAFT_768376</name>
</gene>
<dbReference type="AlphaFoldDB" id="A0A8H6I264"/>